<organism evidence="2 3">
    <name type="scientific">Propioniferax innocua</name>
    <dbReference type="NCBI Taxonomy" id="1753"/>
    <lineage>
        <taxon>Bacteria</taxon>
        <taxon>Bacillati</taxon>
        <taxon>Actinomycetota</taxon>
        <taxon>Actinomycetes</taxon>
        <taxon>Propionibacteriales</taxon>
        <taxon>Propionibacteriaceae</taxon>
        <taxon>Propioniferax</taxon>
    </lineage>
</organism>
<dbReference type="EMBL" id="VFOR01000002">
    <property type="protein sequence ID" value="TQL57887.1"/>
    <property type="molecule type" value="Genomic_DNA"/>
</dbReference>
<dbReference type="SUPFAM" id="SSF52266">
    <property type="entry name" value="SGNH hydrolase"/>
    <property type="match status" value="1"/>
</dbReference>
<dbReference type="Proteomes" id="UP000316196">
    <property type="component" value="Unassembled WGS sequence"/>
</dbReference>
<protein>
    <submittedName>
        <fullName evidence="2">GDSL-like lipase/acylhydrolase family protein</fullName>
    </submittedName>
</protein>
<dbReference type="AlphaFoldDB" id="A0A542ZC54"/>
<dbReference type="InterPro" id="IPR036514">
    <property type="entry name" value="SGNH_hydro_sf"/>
</dbReference>
<sequence>MDRTNRLAIAAITAFATLLVLLTNASGVVPTPPRSTPLTPDGPAATDSGCHIGFSAVGASFTQGNAWNPMGTRLPDTGLDGSSWAYWTDADPDLELEGGWALAGQTTGDVARHLRPEWFPEGTHLVILLGTNDVEQRTPTDEIAPHLDHIADTAGVPAEKVLLVLLPPNNQAPGATRDLNAELTQIATEREWALLDVGTAMGDGQGWFREGATSDGTHLTEPWARFLGESVAAALRAEHCG</sequence>
<comment type="caution">
    <text evidence="2">The sequence shown here is derived from an EMBL/GenBank/DDBJ whole genome shotgun (WGS) entry which is preliminary data.</text>
</comment>
<dbReference type="GO" id="GO:0016787">
    <property type="term" value="F:hydrolase activity"/>
    <property type="evidence" value="ECO:0007669"/>
    <property type="project" value="UniProtKB-KW"/>
</dbReference>
<dbReference type="RefSeq" id="WP_170210015.1">
    <property type="nucleotide sequence ID" value="NZ_BAAAMD010000004.1"/>
</dbReference>
<name>A0A542ZC54_9ACTN</name>
<gene>
    <name evidence="2" type="ORF">FB460_1733</name>
</gene>
<evidence type="ECO:0000313" key="3">
    <source>
        <dbReference type="Proteomes" id="UP000316196"/>
    </source>
</evidence>
<feature type="domain" description="SGNH hydrolase-type esterase" evidence="1">
    <location>
        <begin position="56"/>
        <end position="221"/>
    </location>
</feature>
<reference evidence="2 3" key="1">
    <citation type="submission" date="2019-06" db="EMBL/GenBank/DDBJ databases">
        <title>Sequencing the genomes of 1000 actinobacteria strains.</title>
        <authorList>
            <person name="Klenk H.-P."/>
        </authorList>
    </citation>
    <scope>NUCLEOTIDE SEQUENCE [LARGE SCALE GENOMIC DNA]</scope>
    <source>
        <strain evidence="2 3">DSM 8251</strain>
    </source>
</reference>
<accession>A0A542ZC54</accession>
<proteinExistence type="predicted"/>
<dbReference type="Gene3D" id="3.40.50.1110">
    <property type="entry name" value="SGNH hydrolase"/>
    <property type="match status" value="1"/>
</dbReference>
<dbReference type="Pfam" id="PF13472">
    <property type="entry name" value="Lipase_GDSL_2"/>
    <property type="match status" value="1"/>
</dbReference>
<keyword evidence="3" id="KW-1185">Reference proteome</keyword>
<keyword evidence="2" id="KW-0378">Hydrolase</keyword>
<evidence type="ECO:0000259" key="1">
    <source>
        <dbReference type="Pfam" id="PF13472"/>
    </source>
</evidence>
<evidence type="ECO:0000313" key="2">
    <source>
        <dbReference type="EMBL" id="TQL57887.1"/>
    </source>
</evidence>
<dbReference type="InterPro" id="IPR013830">
    <property type="entry name" value="SGNH_hydro"/>
</dbReference>